<accession>J0D266</accession>
<name>J0D266_AURST</name>
<feature type="region of interest" description="Disordered" evidence="1">
    <location>
        <begin position="297"/>
        <end position="354"/>
    </location>
</feature>
<dbReference type="Proteomes" id="UP000006514">
    <property type="component" value="Unassembled WGS sequence"/>
</dbReference>
<dbReference type="eggNOG" id="KOG4476">
    <property type="taxonomic scope" value="Eukaryota"/>
</dbReference>
<reference evidence="3" key="1">
    <citation type="journal article" date="2012" name="Science">
        <title>The Paleozoic origin of enzymatic lignin decomposition reconstructed from 31 fungal genomes.</title>
        <authorList>
            <person name="Floudas D."/>
            <person name="Binder M."/>
            <person name="Riley R."/>
            <person name="Barry K."/>
            <person name="Blanchette R.A."/>
            <person name="Henrissat B."/>
            <person name="Martinez A.T."/>
            <person name="Otillar R."/>
            <person name="Spatafora J.W."/>
            <person name="Yadav J.S."/>
            <person name="Aerts A."/>
            <person name="Benoit I."/>
            <person name="Boyd A."/>
            <person name="Carlson A."/>
            <person name="Copeland A."/>
            <person name="Coutinho P.M."/>
            <person name="de Vries R.P."/>
            <person name="Ferreira P."/>
            <person name="Findley K."/>
            <person name="Foster B."/>
            <person name="Gaskell J."/>
            <person name="Glotzer D."/>
            <person name="Gorecki P."/>
            <person name="Heitman J."/>
            <person name="Hesse C."/>
            <person name="Hori C."/>
            <person name="Igarashi K."/>
            <person name="Jurgens J.A."/>
            <person name="Kallen N."/>
            <person name="Kersten P."/>
            <person name="Kohler A."/>
            <person name="Kuees U."/>
            <person name="Kumar T.K.A."/>
            <person name="Kuo A."/>
            <person name="LaButti K."/>
            <person name="Larrondo L.F."/>
            <person name="Lindquist E."/>
            <person name="Ling A."/>
            <person name="Lombard V."/>
            <person name="Lucas S."/>
            <person name="Lundell T."/>
            <person name="Martin R."/>
            <person name="McLaughlin D.J."/>
            <person name="Morgenstern I."/>
            <person name="Morin E."/>
            <person name="Murat C."/>
            <person name="Nagy L.G."/>
            <person name="Nolan M."/>
            <person name="Ohm R.A."/>
            <person name="Patyshakuliyeva A."/>
            <person name="Rokas A."/>
            <person name="Ruiz-Duenas F.J."/>
            <person name="Sabat G."/>
            <person name="Salamov A."/>
            <person name="Samejima M."/>
            <person name="Schmutz J."/>
            <person name="Slot J.C."/>
            <person name="St John F."/>
            <person name="Stenlid J."/>
            <person name="Sun H."/>
            <person name="Sun S."/>
            <person name="Syed K."/>
            <person name="Tsang A."/>
            <person name="Wiebenga A."/>
            <person name="Young D."/>
            <person name="Pisabarro A."/>
            <person name="Eastwood D.C."/>
            <person name="Martin F."/>
            <person name="Cullen D."/>
            <person name="Grigoriev I.V."/>
            <person name="Hibbett D.S."/>
        </authorList>
    </citation>
    <scope>NUCLEOTIDE SEQUENCE [LARGE SCALE GENOMIC DNA]</scope>
    <source>
        <strain evidence="3">TFB10046</strain>
    </source>
</reference>
<protein>
    <recommendedName>
        <fullName evidence="4">Gti1/Pac2 family-domain-containing protein</fullName>
    </recommendedName>
</protein>
<feature type="region of interest" description="Disordered" evidence="1">
    <location>
        <begin position="251"/>
        <end position="282"/>
    </location>
</feature>
<dbReference type="EMBL" id="JH687798">
    <property type="protein sequence ID" value="EJD40828.1"/>
    <property type="molecule type" value="Genomic_DNA"/>
</dbReference>
<sequence length="354" mass="39589">MSDEELPPQQYEQHPAQEQSNGGFEPPWTGFIETTGDALLILEAARRGIIPRVTRRLVEAERKMIDTGAVFVFDAEESGIKRWTDGFFWSPSRILGNFLLYRETDKKAHLRGRGPKPAVEVPQMNALPAYHNSLGGETAAERDERPGRALVGSLTDTYKFKQAGLMKKTFSLSIGGVSQHLISYYRPEDVESGRLKTPSNTPDLAQLDISPEYLDKTHFRIPPRVEAGEDGIPRYVGESEELDLSKPILTRETSPTKRERRFNPVAPKRTSSKKKDAAAVKTEEPAYPQALYMQPLYSTYQPYPPPDPAQPWQYPPYQLAPFPYGVPPPDGDGDEEDADGDEDLDAEGEEVATP</sequence>
<feature type="region of interest" description="Disordered" evidence="1">
    <location>
        <begin position="1"/>
        <end position="28"/>
    </location>
</feature>
<dbReference type="Pfam" id="PF09729">
    <property type="entry name" value="Gti1_Pac2"/>
    <property type="match status" value="1"/>
</dbReference>
<keyword evidence="3" id="KW-1185">Reference proteome</keyword>
<evidence type="ECO:0000313" key="3">
    <source>
        <dbReference type="Proteomes" id="UP000006514"/>
    </source>
</evidence>
<evidence type="ECO:0008006" key="4">
    <source>
        <dbReference type="Google" id="ProtNLM"/>
    </source>
</evidence>
<dbReference type="PANTHER" id="PTHR28027:SF2">
    <property type="entry name" value="TRANSCRIPTIONAL REGULATOR MIT1"/>
    <property type="match status" value="1"/>
</dbReference>
<proteinExistence type="predicted"/>
<feature type="compositionally biased region" description="Polar residues" evidence="1">
    <location>
        <begin position="10"/>
        <end position="22"/>
    </location>
</feature>
<feature type="compositionally biased region" description="Acidic residues" evidence="1">
    <location>
        <begin position="331"/>
        <end position="354"/>
    </location>
</feature>
<feature type="compositionally biased region" description="Basic and acidic residues" evidence="1">
    <location>
        <begin position="273"/>
        <end position="282"/>
    </location>
</feature>
<dbReference type="AlphaFoldDB" id="J0D266"/>
<dbReference type="PANTHER" id="PTHR28027">
    <property type="entry name" value="TRANSCRIPTIONAL REGULATOR MIT1"/>
    <property type="match status" value="1"/>
</dbReference>
<dbReference type="InParanoid" id="J0D266"/>
<gene>
    <name evidence="2" type="ORF">AURDEDRAFT_115700</name>
</gene>
<evidence type="ECO:0000256" key="1">
    <source>
        <dbReference type="SAM" id="MobiDB-lite"/>
    </source>
</evidence>
<dbReference type="KEGG" id="adl:AURDEDRAFT_115700"/>
<dbReference type="InterPro" id="IPR018608">
    <property type="entry name" value="Gti1/Pac2"/>
</dbReference>
<evidence type="ECO:0000313" key="2">
    <source>
        <dbReference type="EMBL" id="EJD40828.1"/>
    </source>
</evidence>
<dbReference type="OrthoDB" id="5572844at2759"/>
<feature type="compositionally biased region" description="Low complexity" evidence="1">
    <location>
        <begin position="310"/>
        <end position="321"/>
    </location>
</feature>
<dbReference type="GO" id="GO:0003677">
    <property type="term" value="F:DNA binding"/>
    <property type="evidence" value="ECO:0007669"/>
    <property type="project" value="TreeGrafter"/>
</dbReference>
<organism evidence="2 3">
    <name type="scientific">Auricularia subglabra (strain TFB-10046 / SS5)</name>
    <name type="common">White-rot fungus</name>
    <name type="synonym">Auricularia delicata (strain TFB10046)</name>
    <dbReference type="NCBI Taxonomy" id="717982"/>
    <lineage>
        <taxon>Eukaryota</taxon>
        <taxon>Fungi</taxon>
        <taxon>Dikarya</taxon>
        <taxon>Basidiomycota</taxon>
        <taxon>Agaricomycotina</taxon>
        <taxon>Agaricomycetes</taxon>
        <taxon>Auriculariales</taxon>
        <taxon>Auriculariaceae</taxon>
        <taxon>Auricularia</taxon>
    </lineage>
</organism>